<dbReference type="CDD" id="cd00063">
    <property type="entry name" value="FN3"/>
    <property type="match status" value="2"/>
</dbReference>
<evidence type="ECO:0000259" key="1">
    <source>
        <dbReference type="PROSITE" id="PS50853"/>
    </source>
</evidence>
<dbReference type="EMBL" id="VSSQ01067019">
    <property type="protein sequence ID" value="MPN19460.1"/>
    <property type="molecule type" value="Genomic_DNA"/>
</dbReference>
<gene>
    <name evidence="2" type="ORF">SDC9_166829</name>
</gene>
<feature type="domain" description="Fibronectin type-III" evidence="1">
    <location>
        <begin position="153"/>
        <end position="246"/>
    </location>
</feature>
<sequence>MSHVLVGAQTIALNLQSISRDLAGTAPEDLRLILAQAATSADSITEIFEPYNPGLSVPDGLHVKAIISAFYALEIRWSPVENATGYLIQRSENSTGPWTDFDAPSLLTHVLYDPVSEDLYEFFRVRAYRDFGSTRWYSAWSDPVGGTENSDEIPSNFSATSTSTSITVKWDPIYTATGYQVHVYQLLEGSTHYYTLVTETTKTVNDLSPETDYYVDVRYYRTYPGSTNETEWGTPTSPLYIKTKAP</sequence>
<proteinExistence type="predicted"/>
<comment type="caution">
    <text evidence="2">The sequence shown here is derived from an EMBL/GenBank/DDBJ whole genome shotgun (WGS) entry which is preliminary data.</text>
</comment>
<protein>
    <recommendedName>
        <fullName evidence="1">Fibronectin type-III domain-containing protein</fullName>
    </recommendedName>
</protein>
<dbReference type="AlphaFoldDB" id="A0A645G0N5"/>
<name>A0A645G0N5_9ZZZZ</name>
<dbReference type="PROSITE" id="PS50853">
    <property type="entry name" value="FN3"/>
    <property type="match status" value="2"/>
</dbReference>
<dbReference type="InterPro" id="IPR036116">
    <property type="entry name" value="FN3_sf"/>
</dbReference>
<evidence type="ECO:0000313" key="2">
    <source>
        <dbReference type="EMBL" id="MPN19460.1"/>
    </source>
</evidence>
<dbReference type="Pfam" id="PF00041">
    <property type="entry name" value="fn3"/>
    <property type="match status" value="1"/>
</dbReference>
<dbReference type="InterPro" id="IPR003961">
    <property type="entry name" value="FN3_dom"/>
</dbReference>
<feature type="domain" description="Fibronectin type-III" evidence="1">
    <location>
        <begin position="57"/>
        <end position="151"/>
    </location>
</feature>
<dbReference type="InterPro" id="IPR013783">
    <property type="entry name" value="Ig-like_fold"/>
</dbReference>
<reference evidence="2" key="1">
    <citation type="submission" date="2019-08" db="EMBL/GenBank/DDBJ databases">
        <authorList>
            <person name="Kucharzyk K."/>
            <person name="Murdoch R.W."/>
            <person name="Higgins S."/>
            <person name="Loffler F."/>
        </authorList>
    </citation>
    <scope>NUCLEOTIDE SEQUENCE</scope>
</reference>
<dbReference type="Gene3D" id="2.60.40.10">
    <property type="entry name" value="Immunoglobulins"/>
    <property type="match status" value="2"/>
</dbReference>
<dbReference type="SMART" id="SM00060">
    <property type="entry name" value="FN3"/>
    <property type="match status" value="2"/>
</dbReference>
<organism evidence="2">
    <name type="scientific">bioreactor metagenome</name>
    <dbReference type="NCBI Taxonomy" id="1076179"/>
    <lineage>
        <taxon>unclassified sequences</taxon>
        <taxon>metagenomes</taxon>
        <taxon>ecological metagenomes</taxon>
    </lineage>
</organism>
<accession>A0A645G0N5</accession>
<dbReference type="SUPFAM" id="SSF49265">
    <property type="entry name" value="Fibronectin type III"/>
    <property type="match status" value="1"/>
</dbReference>